<dbReference type="Gene3D" id="1.20.120.450">
    <property type="entry name" value="dinb family like domain"/>
    <property type="match status" value="1"/>
</dbReference>
<organism evidence="2 3">
    <name type="scientific">Streptomyces triculaminicus</name>
    <dbReference type="NCBI Taxonomy" id="2816232"/>
    <lineage>
        <taxon>Bacteria</taxon>
        <taxon>Bacillati</taxon>
        <taxon>Actinomycetota</taxon>
        <taxon>Actinomycetes</taxon>
        <taxon>Kitasatosporales</taxon>
        <taxon>Streptomycetaceae</taxon>
        <taxon>Streptomyces</taxon>
    </lineage>
</organism>
<dbReference type="RefSeq" id="WP_207246972.1">
    <property type="nucleotide sequence ID" value="NZ_JAFMOF010000001.1"/>
</dbReference>
<dbReference type="InterPro" id="IPR017517">
    <property type="entry name" value="Maleyloyr_isom"/>
</dbReference>
<reference evidence="2" key="1">
    <citation type="submission" date="2021-03" db="EMBL/GenBank/DDBJ databases">
        <title>Streptomyces strains.</title>
        <authorList>
            <person name="Lund M.B."/>
            <person name="Toerring T."/>
        </authorList>
    </citation>
    <scope>NUCLEOTIDE SEQUENCE</scope>
    <source>
        <strain evidence="2">JCM 4242</strain>
    </source>
</reference>
<evidence type="ECO:0000259" key="1">
    <source>
        <dbReference type="Pfam" id="PF11716"/>
    </source>
</evidence>
<keyword evidence="2" id="KW-0413">Isomerase</keyword>
<sequence>MDDVVVYRDRLDALERTWRVWAELGTDLTEEQWTAATRCPGWDVAAVYAHHSTFPRDMDGPLPPSMSSSLEEPVTAVEALRRFNAPGGLAYAAAEAVADRAVSGAAEAGRGELVERFAVRGPGAVRRLRAAEATRVVPWGGTGVVVELVEAVRLVLLEATVHLLDVQRALGRPPLVPPQALGDTARLLAEVAPPVDFIEAATGRSARSPLPVLR</sequence>
<dbReference type="SUPFAM" id="SSF109854">
    <property type="entry name" value="DinB/YfiT-like putative metalloenzymes"/>
    <property type="match status" value="1"/>
</dbReference>
<dbReference type="NCBIfam" id="TIGR03083">
    <property type="entry name" value="maleylpyruvate isomerase family mycothiol-dependent enzyme"/>
    <property type="match status" value="1"/>
</dbReference>
<keyword evidence="3" id="KW-1185">Reference proteome</keyword>
<protein>
    <submittedName>
        <fullName evidence="2">Maleylpyruvate isomerase N-terminal domain-containing protein</fullName>
    </submittedName>
</protein>
<dbReference type="EMBL" id="JAFMOF010000001">
    <property type="protein sequence ID" value="MBO0652936.1"/>
    <property type="molecule type" value="Genomic_DNA"/>
</dbReference>
<accession>A0A939FIY1</accession>
<dbReference type="InterPro" id="IPR034660">
    <property type="entry name" value="DinB/YfiT-like"/>
</dbReference>
<dbReference type="AlphaFoldDB" id="A0A939FIY1"/>
<dbReference type="Proteomes" id="UP000664781">
    <property type="component" value="Unassembled WGS sequence"/>
</dbReference>
<name>A0A939FIY1_9ACTN</name>
<evidence type="ECO:0000313" key="3">
    <source>
        <dbReference type="Proteomes" id="UP000664781"/>
    </source>
</evidence>
<dbReference type="Pfam" id="PF11716">
    <property type="entry name" value="MDMPI_N"/>
    <property type="match status" value="1"/>
</dbReference>
<comment type="caution">
    <text evidence="2">The sequence shown here is derived from an EMBL/GenBank/DDBJ whole genome shotgun (WGS) entry which is preliminary data.</text>
</comment>
<dbReference type="GO" id="GO:0046872">
    <property type="term" value="F:metal ion binding"/>
    <property type="evidence" value="ECO:0007669"/>
    <property type="project" value="InterPro"/>
</dbReference>
<evidence type="ECO:0000313" key="2">
    <source>
        <dbReference type="EMBL" id="MBO0652936.1"/>
    </source>
</evidence>
<gene>
    <name evidence="2" type="ORF">J1792_09075</name>
</gene>
<proteinExistence type="predicted"/>
<feature type="domain" description="Mycothiol-dependent maleylpyruvate isomerase metal-binding" evidence="1">
    <location>
        <begin position="15"/>
        <end position="167"/>
    </location>
</feature>
<dbReference type="GO" id="GO:0016853">
    <property type="term" value="F:isomerase activity"/>
    <property type="evidence" value="ECO:0007669"/>
    <property type="project" value="UniProtKB-KW"/>
</dbReference>
<dbReference type="InterPro" id="IPR024344">
    <property type="entry name" value="MDMPI_metal-binding"/>
</dbReference>